<dbReference type="GO" id="GO:0005886">
    <property type="term" value="C:plasma membrane"/>
    <property type="evidence" value="ECO:0007669"/>
    <property type="project" value="TreeGrafter"/>
</dbReference>
<feature type="transmembrane region" description="Helical" evidence="5">
    <location>
        <begin position="99"/>
        <end position="117"/>
    </location>
</feature>
<feature type="transmembrane region" description="Helical" evidence="5">
    <location>
        <begin position="75"/>
        <end position="92"/>
    </location>
</feature>
<dbReference type="PANTHER" id="PTHR23501">
    <property type="entry name" value="MAJOR FACILITATOR SUPERFAMILY"/>
    <property type="match status" value="1"/>
</dbReference>
<sequence length="237" mass="25022">MALQSLCGRIYTLFNIENIFLASLFLFEVGSTVCATVRSSPIFIAGRALSGTGASGILSGVLIIGGRLVPLVKRPLYMSVIMSMYGVAAIAGPLRMLPYLGTMIIAATISGALTLVIRHYVPFMILGSIIFTIACGLISTLTVGSGPEYWISYQLLAGTRFGMAFPIPYSALHVVLDVKSLATANSLLVLFQAFGGGSAVSIAQDVLSNQLLDRLKDSFSTHDAALVVLLQIGAVLE</sequence>
<evidence type="ECO:0000313" key="6">
    <source>
        <dbReference type="EMBL" id="KAF2683600.1"/>
    </source>
</evidence>
<comment type="subcellular location">
    <subcellularLocation>
        <location evidence="1">Membrane</location>
        <topology evidence="1">Multi-pass membrane protein</topology>
    </subcellularLocation>
</comment>
<dbReference type="OrthoDB" id="10021397at2759"/>
<dbReference type="EMBL" id="MU005583">
    <property type="protein sequence ID" value="KAF2683600.1"/>
    <property type="molecule type" value="Genomic_DNA"/>
</dbReference>
<proteinExistence type="predicted"/>
<dbReference type="InterPro" id="IPR036259">
    <property type="entry name" value="MFS_trans_sf"/>
</dbReference>
<reference evidence="6" key="1">
    <citation type="journal article" date="2020" name="Stud. Mycol.">
        <title>101 Dothideomycetes genomes: a test case for predicting lifestyles and emergence of pathogens.</title>
        <authorList>
            <person name="Haridas S."/>
            <person name="Albert R."/>
            <person name="Binder M."/>
            <person name="Bloem J."/>
            <person name="Labutti K."/>
            <person name="Salamov A."/>
            <person name="Andreopoulos B."/>
            <person name="Baker S."/>
            <person name="Barry K."/>
            <person name="Bills G."/>
            <person name="Bluhm B."/>
            <person name="Cannon C."/>
            <person name="Castanera R."/>
            <person name="Culley D."/>
            <person name="Daum C."/>
            <person name="Ezra D."/>
            <person name="Gonzalez J."/>
            <person name="Henrissat B."/>
            <person name="Kuo A."/>
            <person name="Liang C."/>
            <person name="Lipzen A."/>
            <person name="Lutzoni F."/>
            <person name="Magnuson J."/>
            <person name="Mondo S."/>
            <person name="Nolan M."/>
            <person name="Ohm R."/>
            <person name="Pangilinan J."/>
            <person name="Park H.-J."/>
            <person name="Ramirez L."/>
            <person name="Alfaro M."/>
            <person name="Sun H."/>
            <person name="Tritt A."/>
            <person name="Yoshinaga Y."/>
            <person name="Zwiers L.-H."/>
            <person name="Turgeon B."/>
            <person name="Goodwin S."/>
            <person name="Spatafora J."/>
            <person name="Crous P."/>
            <person name="Grigoriev I."/>
        </authorList>
    </citation>
    <scope>NUCLEOTIDE SEQUENCE</scope>
    <source>
        <strain evidence="6">CBS 122367</strain>
    </source>
</reference>
<accession>A0A6G1J090</accession>
<evidence type="ECO:0008006" key="8">
    <source>
        <dbReference type="Google" id="ProtNLM"/>
    </source>
</evidence>
<dbReference type="Gene3D" id="1.20.1720.10">
    <property type="entry name" value="Multidrug resistance protein D"/>
    <property type="match status" value="1"/>
</dbReference>
<keyword evidence="3 5" id="KW-1133">Transmembrane helix</keyword>
<gene>
    <name evidence="6" type="ORF">K458DRAFT_443203</name>
</gene>
<dbReference type="AlphaFoldDB" id="A0A6G1J090"/>
<evidence type="ECO:0000256" key="3">
    <source>
        <dbReference type="ARBA" id="ARBA00022989"/>
    </source>
</evidence>
<name>A0A6G1J090_9PLEO</name>
<evidence type="ECO:0000313" key="7">
    <source>
        <dbReference type="Proteomes" id="UP000799291"/>
    </source>
</evidence>
<evidence type="ECO:0000256" key="2">
    <source>
        <dbReference type="ARBA" id="ARBA00022692"/>
    </source>
</evidence>
<protein>
    <recommendedName>
        <fullName evidence="8">Major facilitator superfamily (MFS) profile domain-containing protein</fullName>
    </recommendedName>
</protein>
<feature type="transmembrane region" description="Helical" evidence="5">
    <location>
        <begin position="188"/>
        <end position="207"/>
    </location>
</feature>
<feature type="transmembrane region" description="Helical" evidence="5">
    <location>
        <begin position="155"/>
        <end position="176"/>
    </location>
</feature>
<dbReference type="PANTHER" id="PTHR23501:SF198">
    <property type="entry name" value="AZOLE RESISTANCE PROTEIN 1-RELATED"/>
    <property type="match status" value="1"/>
</dbReference>
<organism evidence="6 7">
    <name type="scientific">Lentithecium fluviatile CBS 122367</name>
    <dbReference type="NCBI Taxonomy" id="1168545"/>
    <lineage>
        <taxon>Eukaryota</taxon>
        <taxon>Fungi</taxon>
        <taxon>Dikarya</taxon>
        <taxon>Ascomycota</taxon>
        <taxon>Pezizomycotina</taxon>
        <taxon>Dothideomycetes</taxon>
        <taxon>Pleosporomycetidae</taxon>
        <taxon>Pleosporales</taxon>
        <taxon>Massarineae</taxon>
        <taxon>Lentitheciaceae</taxon>
        <taxon>Lentithecium</taxon>
    </lineage>
</organism>
<feature type="transmembrane region" description="Helical" evidence="5">
    <location>
        <begin position="49"/>
        <end position="69"/>
    </location>
</feature>
<evidence type="ECO:0000256" key="4">
    <source>
        <dbReference type="ARBA" id="ARBA00023136"/>
    </source>
</evidence>
<evidence type="ECO:0000256" key="5">
    <source>
        <dbReference type="SAM" id="Phobius"/>
    </source>
</evidence>
<dbReference type="SUPFAM" id="SSF103473">
    <property type="entry name" value="MFS general substrate transporter"/>
    <property type="match status" value="2"/>
</dbReference>
<keyword evidence="2 5" id="KW-0812">Transmembrane</keyword>
<dbReference type="GO" id="GO:0022857">
    <property type="term" value="F:transmembrane transporter activity"/>
    <property type="evidence" value="ECO:0007669"/>
    <property type="project" value="TreeGrafter"/>
</dbReference>
<dbReference type="Proteomes" id="UP000799291">
    <property type="component" value="Unassembled WGS sequence"/>
</dbReference>
<feature type="transmembrane region" description="Helical" evidence="5">
    <location>
        <begin position="123"/>
        <end position="143"/>
    </location>
</feature>
<keyword evidence="4 5" id="KW-0472">Membrane</keyword>
<keyword evidence="7" id="KW-1185">Reference proteome</keyword>
<evidence type="ECO:0000256" key="1">
    <source>
        <dbReference type="ARBA" id="ARBA00004141"/>
    </source>
</evidence>